<proteinExistence type="predicted"/>
<sequence length="80" mass="8799">MGKKNLLMSVGSISMLAVPFSHSDASVKHPSTKPAPRPFELQILGINDLHGQLDVTRTINGRKVGRADYLAAYLKQKNLR</sequence>
<organism evidence="1 2">
    <name type="scientific">Heyndrickxia acidicola</name>
    <dbReference type="NCBI Taxonomy" id="209389"/>
    <lineage>
        <taxon>Bacteria</taxon>
        <taxon>Bacillati</taxon>
        <taxon>Bacillota</taxon>
        <taxon>Bacilli</taxon>
        <taxon>Bacillales</taxon>
        <taxon>Bacillaceae</taxon>
        <taxon>Heyndrickxia</taxon>
    </lineage>
</organism>
<comment type="caution">
    <text evidence="1">The sequence shown here is derived from an EMBL/GenBank/DDBJ whole genome shotgun (WGS) entry which is preliminary data.</text>
</comment>
<keyword evidence="2" id="KW-1185">Reference proteome</keyword>
<gene>
    <name evidence="1" type="ORF">P4T90_13630</name>
</gene>
<evidence type="ECO:0000313" key="2">
    <source>
        <dbReference type="Proteomes" id="UP001341444"/>
    </source>
</evidence>
<accession>A0ABU6MHV5</accession>
<name>A0ABU6MHV5_9BACI</name>
<dbReference type="EMBL" id="JARMAB010000020">
    <property type="protein sequence ID" value="MED1204095.1"/>
    <property type="molecule type" value="Genomic_DNA"/>
</dbReference>
<evidence type="ECO:0008006" key="3">
    <source>
        <dbReference type="Google" id="ProtNLM"/>
    </source>
</evidence>
<evidence type="ECO:0000313" key="1">
    <source>
        <dbReference type="EMBL" id="MED1204095.1"/>
    </source>
</evidence>
<dbReference type="Proteomes" id="UP001341444">
    <property type="component" value="Unassembled WGS sequence"/>
</dbReference>
<reference evidence="1 2" key="1">
    <citation type="submission" date="2023-03" db="EMBL/GenBank/DDBJ databases">
        <title>Bacillus Genome Sequencing.</title>
        <authorList>
            <person name="Dunlap C."/>
        </authorList>
    </citation>
    <scope>NUCLEOTIDE SEQUENCE [LARGE SCALE GENOMIC DNA]</scope>
    <source>
        <strain evidence="1 2">B-23453</strain>
    </source>
</reference>
<protein>
    <recommendedName>
        <fullName evidence="3">Bifunctional metallophosphatase/5'-nucleotidase</fullName>
    </recommendedName>
</protein>